<dbReference type="Proteomes" id="UP000501623">
    <property type="component" value="Chromosome"/>
</dbReference>
<dbReference type="PROSITE" id="PS51257">
    <property type="entry name" value="PROKAR_LIPOPROTEIN"/>
    <property type="match status" value="1"/>
</dbReference>
<name>A0A6M6BD40_9BACT</name>
<evidence type="ECO:0000313" key="1">
    <source>
        <dbReference type="EMBL" id="QJX45919.1"/>
    </source>
</evidence>
<gene>
    <name evidence="1" type="ORF">HMJ29_02785</name>
</gene>
<evidence type="ECO:0000313" key="2">
    <source>
        <dbReference type="Proteomes" id="UP000501623"/>
    </source>
</evidence>
<keyword evidence="2" id="KW-1185">Reference proteome</keyword>
<dbReference type="Pfam" id="PF14054">
    <property type="entry name" value="DUF4249"/>
    <property type="match status" value="1"/>
</dbReference>
<dbReference type="InterPro" id="IPR025345">
    <property type="entry name" value="DUF4249"/>
</dbReference>
<sequence length="368" mass="41275">MNIWLRVYAIMLALLVGSCIEPFEPKVADAPSSYLVVDGAISTQGVSTIRLSRTLGLGQGGKAPVEGKARVYIEEASGRQYPLTEGPVGTYSSAALSLTAETGVRLHFTTSSGREYVSDYTPAKYTPPIDSVSWKIGDQGLQIYVNAHDETNATRYFRWSYEETWEFRSRYASYLEYKNKKLVDRQEDINHCWGQEAPSTITLGNTVRLSRNVVSEQPITLLPERSTKLITKYSILVRQYALSLEEYTYWEALRKNTESIGTLFDPLPTQLTGNVHNLTDASEEVLGFVGAQSVVEQRIFIDRSDLPPSWPRVTGYESCPLDTATSEDLFADGKYTPIAMDKAGIYYSTTECIDCRKRGVNVRPSFWK</sequence>
<protein>
    <submittedName>
        <fullName evidence="1">DUF4249 domain-containing protein</fullName>
    </submittedName>
</protein>
<dbReference type="KEGG" id="hts:HMJ29_02785"/>
<organism evidence="1 2">
    <name type="scientific">Hymenobacter taeanensis</name>
    <dbReference type="NCBI Taxonomy" id="2735321"/>
    <lineage>
        <taxon>Bacteria</taxon>
        <taxon>Pseudomonadati</taxon>
        <taxon>Bacteroidota</taxon>
        <taxon>Cytophagia</taxon>
        <taxon>Cytophagales</taxon>
        <taxon>Hymenobacteraceae</taxon>
        <taxon>Hymenobacter</taxon>
    </lineage>
</organism>
<reference evidence="1 2" key="1">
    <citation type="submission" date="2020-05" db="EMBL/GenBank/DDBJ databases">
        <title>Complete genome sequence of Hymenobacter sp. TS19 in Coasted Sand Dune.</title>
        <authorList>
            <person name="Lee J.-H."/>
            <person name="Jung J.-H."/>
            <person name="Jeong S."/>
            <person name="Zhao L."/>
            <person name="Kim M.-K."/>
            <person name="Seo H.-S."/>
            <person name="Lim S."/>
        </authorList>
    </citation>
    <scope>NUCLEOTIDE SEQUENCE [LARGE SCALE GENOMIC DNA]</scope>
    <source>
        <strain evidence="1 2">TS19</strain>
    </source>
</reference>
<dbReference type="EMBL" id="CP053538">
    <property type="protein sequence ID" value="QJX45919.1"/>
    <property type="molecule type" value="Genomic_DNA"/>
</dbReference>
<dbReference type="AlphaFoldDB" id="A0A6M6BD40"/>
<accession>A0A6M6BD40</accession>
<proteinExistence type="predicted"/>
<dbReference type="RefSeq" id="WP_171590057.1">
    <property type="nucleotide sequence ID" value="NZ_CP053538.1"/>
</dbReference>